<dbReference type="Gene3D" id="3.40.50.10090">
    <property type="match status" value="2"/>
</dbReference>
<evidence type="ECO:0000256" key="5">
    <source>
        <dbReference type="ARBA" id="ARBA00023244"/>
    </source>
</evidence>
<evidence type="ECO:0000256" key="7">
    <source>
        <dbReference type="ARBA" id="ARBA00040167"/>
    </source>
</evidence>
<gene>
    <name evidence="11" type="primary">hemD</name>
    <name evidence="11" type="ORF">VMF7928_04124</name>
</gene>
<dbReference type="NCBIfam" id="NF004585">
    <property type="entry name" value="PRK05928.2-2"/>
    <property type="match status" value="1"/>
</dbReference>
<dbReference type="Pfam" id="PF02602">
    <property type="entry name" value="HEM4"/>
    <property type="match status" value="1"/>
</dbReference>
<accession>A0ABN8ED29</accession>
<evidence type="ECO:0000313" key="12">
    <source>
        <dbReference type="Proteomes" id="UP000838748"/>
    </source>
</evidence>
<evidence type="ECO:0000256" key="1">
    <source>
        <dbReference type="ARBA" id="ARBA00004772"/>
    </source>
</evidence>
<evidence type="ECO:0000256" key="3">
    <source>
        <dbReference type="ARBA" id="ARBA00013109"/>
    </source>
</evidence>
<evidence type="ECO:0000313" key="11">
    <source>
        <dbReference type="EMBL" id="CAH0542621.1"/>
    </source>
</evidence>
<dbReference type="InterPro" id="IPR036108">
    <property type="entry name" value="4pyrrol_syn_uPrphyn_synt_sf"/>
</dbReference>
<dbReference type="RefSeq" id="WP_237363614.1">
    <property type="nucleotide sequence ID" value="NZ_CAKLDM010000003.1"/>
</dbReference>
<dbReference type="InterPro" id="IPR003754">
    <property type="entry name" value="4pyrrol_synth_uPrphyn_synth"/>
</dbReference>
<dbReference type="EMBL" id="CAKLDM010000003">
    <property type="protein sequence ID" value="CAH0542621.1"/>
    <property type="molecule type" value="Genomic_DNA"/>
</dbReference>
<reference evidence="11" key="1">
    <citation type="submission" date="2021-11" db="EMBL/GenBank/DDBJ databases">
        <authorList>
            <person name="Rodrigo-Torres L."/>
            <person name="Arahal R. D."/>
            <person name="Lucena T."/>
        </authorList>
    </citation>
    <scope>NUCLEOTIDE SEQUENCE</scope>
    <source>
        <strain evidence="11">CECT 7928</strain>
    </source>
</reference>
<dbReference type="SUPFAM" id="SSF69618">
    <property type="entry name" value="HemD-like"/>
    <property type="match status" value="1"/>
</dbReference>
<protein>
    <recommendedName>
        <fullName evidence="7 9">Uroporphyrinogen-III synthase</fullName>
        <ecNumber evidence="3 9">4.2.1.75</ecNumber>
    </recommendedName>
</protein>
<evidence type="ECO:0000256" key="2">
    <source>
        <dbReference type="ARBA" id="ARBA00008133"/>
    </source>
</evidence>
<feature type="domain" description="Tetrapyrrole biosynthesis uroporphyrinogen III synthase" evidence="10">
    <location>
        <begin position="26"/>
        <end position="223"/>
    </location>
</feature>
<dbReference type="GO" id="GO:0004852">
    <property type="term" value="F:uroporphyrinogen-III synthase activity"/>
    <property type="evidence" value="ECO:0007669"/>
    <property type="project" value="UniProtKB-EC"/>
</dbReference>
<evidence type="ECO:0000256" key="4">
    <source>
        <dbReference type="ARBA" id="ARBA00023239"/>
    </source>
</evidence>
<dbReference type="InterPro" id="IPR039793">
    <property type="entry name" value="UROS/Hem4"/>
</dbReference>
<keyword evidence="12" id="KW-1185">Reference proteome</keyword>
<organism evidence="11 12">
    <name type="scientific">Vibrio marisflavi CECT 7928</name>
    <dbReference type="NCBI Taxonomy" id="634439"/>
    <lineage>
        <taxon>Bacteria</taxon>
        <taxon>Pseudomonadati</taxon>
        <taxon>Pseudomonadota</taxon>
        <taxon>Gammaproteobacteria</taxon>
        <taxon>Vibrionales</taxon>
        <taxon>Vibrionaceae</taxon>
        <taxon>Vibrio</taxon>
    </lineage>
</organism>
<sequence>MAVLVTRPQEQGQALCRHLASIDVPAYCHPMMTIKAGTGLGSLSKQLCKADIIISVSQHVATFSHHQLTLQNLPWPQCTYLAVGRKTAQAMEQVTQQTTHYPNISDSEHLLNMEELQNVTGKRIVILRGNGGRETLFNGLLARGAKVEYVEVYQRQMLPFDSKLYVPMWQANHIDCLIVTSGKQLEYFLSQLDNTHMQWVLGLKLLVPSQRLVDKATQLGFSQTINTGGASNLDIVNTLRSRKQDLKNGE</sequence>
<dbReference type="Proteomes" id="UP000838748">
    <property type="component" value="Unassembled WGS sequence"/>
</dbReference>
<evidence type="ECO:0000256" key="6">
    <source>
        <dbReference type="ARBA" id="ARBA00037589"/>
    </source>
</evidence>
<comment type="caution">
    <text evidence="11">The sequence shown here is derived from an EMBL/GenBank/DDBJ whole genome shotgun (WGS) entry which is preliminary data.</text>
</comment>
<keyword evidence="5 9" id="KW-0627">Porphyrin biosynthesis</keyword>
<evidence type="ECO:0000259" key="10">
    <source>
        <dbReference type="Pfam" id="PF02602"/>
    </source>
</evidence>
<comment type="pathway">
    <text evidence="1 9">Porphyrin-containing compound metabolism; protoporphyrin-IX biosynthesis; coproporphyrinogen-III from 5-aminolevulinate: step 3/4.</text>
</comment>
<dbReference type="CDD" id="cd06578">
    <property type="entry name" value="HemD"/>
    <property type="match status" value="1"/>
</dbReference>
<dbReference type="PANTHER" id="PTHR38042">
    <property type="entry name" value="UROPORPHYRINOGEN-III SYNTHASE, CHLOROPLASTIC"/>
    <property type="match status" value="1"/>
</dbReference>
<proteinExistence type="inferred from homology"/>
<dbReference type="PANTHER" id="PTHR38042:SF1">
    <property type="entry name" value="UROPORPHYRINOGEN-III SYNTHASE, CHLOROPLASTIC"/>
    <property type="match status" value="1"/>
</dbReference>
<dbReference type="EC" id="4.2.1.75" evidence="3 9"/>
<comment type="function">
    <text evidence="6 9">Catalyzes cyclization of the linear tetrapyrrole, hydroxymethylbilane, to the macrocyclic uroporphyrinogen III.</text>
</comment>
<keyword evidence="4 9" id="KW-0456">Lyase</keyword>
<name>A0ABN8ED29_9VIBR</name>
<evidence type="ECO:0000256" key="8">
    <source>
        <dbReference type="ARBA" id="ARBA00048617"/>
    </source>
</evidence>
<comment type="catalytic activity">
    <reaction evidence="8 9">
        <text>hydroxymethylbilane = uroporphyrinogen III + H2O</text>
        <dbReference type="Rhea" id="RHEA:18965"/>
        <dbReference type="ChEBI" id="CHEBI:15377"/>
        <dbReference type="ChEBI" id="CHEBI:57308"/>
        <dbReference type="ChEBI" id="CHEBI:57845"/>
        <dbReference type="EC" id="4.2.1.75"/>
    </reaction>
</comment>
<comment type="similarity">
    <text evidence="2 9">Belongs to the uroporphyrinogen-III synthase family.</text>
</comment>
<evidence type="ECO:0000256" key="9">
    <source>
        <dbReference type="RuleBase" id="RU366031"/>
    </source>
</evidence>